<reference evidence="3" key="1">
    <citation type="submission" date="2017-03" db="EMBL/GenBank/DDBJ databases">
        <title>Genomes of endolithic fungi from Antarctica.</title>
        <authorList>
            <person name="Coleine C."/>
            <person name="Masonjones S."/>
            <person name="Stajich J.E."/>
        </authorList>
    </citation>
    <scope>NUCLEOTIDE SEQUENCE [LARGE SCALE GENOMIC DNA]</scope>
    <source>
        <strain evidence="3">CCFEE 5527</strain>
    </source>
</reference>
<proteinExistence type="predicted"/>
<feature type="compositionally biased region" description="Polar residues" evidence="1">
    <location>
        <begin position="49"/>
        <end position="62"/>
    </location>
</feature>
<feature type="region of interest" description="Disordered" evidence="1">
    <location>
        <begin position="1156"/>
        <end position="1196"/>
    </location>
</feature>
<protein>
    <submittedName>
        <fullName evidence="2">Uncharacterized protein</fullName>
    </submittedName>
</protein>
<dbReference type="STRING" id="1507870.A0A1V8TS80"/>
<evidence type="ECO:0000256" key="1">
    <source>
        <dbReference type="SAM" id="MobiDB-lite"/>
    </source>
</evidence>
<evidence type="ECO:0000313" key="3">
    <source>
        <dbReference type="Proteomes" id="UP000192596"/>
    </source>
</evidence>
<accession>A0A1V8TS80</accession>
<organism evidence="2 3">
    <name type="scientific">Cryoendolithus antarcticus</name>
    <dbReference type="NCBI Taxonomy" id="1507870"/>
    <lineage>
        <taxon>Eukaryota</taxon>
        <taxon>Fungi</taxon>
        <taxon>Dikarya</taxon>
        <taxon>Ascomycota</taxon>
        <taxon>Pezizomycotina</taxon>
        <taxon>Dothideomycetes</taxon>
        <taxon>Dothideomycetidae</taxon>
        <taxon>Cladosporiales</taxon>
        <taxon>Cladosporiaceae</taxon>
        <taxon>Cryoendolithus</taxon>
    </lineage>
</organism>
<gene>
    <name evidence="2" type="ORF">B0A48_01089</name>
</gene>
<feature type="region of interest" description="Disordered" evidence="1">
    <location>
        <begin position="1111"/>
        <end position="1140"/>
    </location>
</feature>
<keyword evidence="3" id="KW-1185">Reference proteome</keyword>
<dbReference type="Proteomes" id="UP000192596">
    <property type="component" value="Unassembled WGS sequence"/>
</dbReference>
<sequence length="1196" mass="132301">MPRDMSWLSPKRRRTTGNLRAVNGTVATNGFSEGISEEMDVPSPGARRSSVSNGPTTPTTSRPALRPGFLSSSTSALPNNHGDGNLFYAYAQRADDQRSRFLLTFASATVANEWWLLVQAHFTDCARPGPQLFSFKTDDLLGKAWKHADFAHLKSKWMYIQFNDAGNVGGAPQGIIPVQDAKGHLLGGAAGSPEAQLRKETRSVRNELGVLENHFERMMEAVEKNTEQIAALAVNRKANEQALVQVVKDNTTHAHDREAPNGYSETSELNGHLGRIGDLLARNQEYVETLSRRQYESEQKLREALDDSKAQKRLDYLDMSQLSSHLDRIQQMMEKQARERKDSAKDLCDTSPRVDFSPVTVRLEKVLGAVESNSALMREMLEARMKDNPVVKAQETTQINLDPLTSHLEKIHSAIEQQSSHTLALKDLTKQNRRDVGVDQSKSLSTEHLKKILTAIETGNTHVKSLATQDQSSLGASASSFDTSSLEQKLGEYVEALKPAPDSNDISPLSTKLDKVIELQQHANAQSPVELDLSPLTQRLDDLLDAQHAATSKQHKATTAMSLRFDKLIDGQQKVVDRGPFDVGLLSQRLDEILSMHRDAATDALSAKVDQLIEAQPQVTEQYDPSPVLEKLDCLVAEMTNLRLSMDMKPLLGRLTSIHATSKKSADSIDRLAKLHQDVSGDVKPSSPDLTPLNDHLGDLHNATVQNGAALSKLLELHTPQNKRPVTPPSDYSPLVEHLTALHRATKDNSAQLAALMKAQAAEQKAVVPASSAVDFTPLAERLTYMHNSLERQAEGARSVSPSGTGQAKFIMSALSSHLSKIQAVTEANATAVQSLRETHLARENEMHVYISTTNDQIRMLREAQKTAQTPVLQAVARTTEDVRSLAQHLRGVNKTITDSRAASTTELKALGERAKAFEGVRDGQVNQVLRAQTEMVDSVRELAKALKEEKKECGHVVIPPPRKTGKKVVGSLFEPNGTVTLVPTIVRLLRHTSTSGPAGMPSPNTIVVQLPPVRPAQDDTNGAPWRRPRRNAWSQSDFVDSLLEPHRPARPTLTPTAIEEQQRLVNEQIRREEFAALPAIGARARRRATQRPCIEDAIRRAERHVIRQSRVETRSGARDRWIAEASDSDEEGQEETRIPIARSITFEESVIVRERRSWNTRNDGQGDDDERSRGDDDERSRGVSRRAFINGPGRR</sequence>
<dbReference type="OrthoDB" id="5364171at2759"/>
<dbReference type="EMBL" id="NAJO01000002">
    <property type="protein sequence ID" value="OQO14213.1"/>
    <property type="molecule type" value="Genomic_DNA"/>
</dbReference>
<evidence type="ECO:0000313" key="2">
    <source>
        <dbReference type="EMBL" id="OQO14213.1"/>
    </source>
</evidence>
<feature type="region of interest" description="Disordered" evidence="1">
    <location>
        <begin position="1"/>
        <end position="77"/>
    </location>
</feature>
<comment type="caution">
    <text evidence="2">The sequence shown here is derived from an EMBL/GenBank/DDBJ whole genome shotgun (WGS) entry which is preliminary data.</text>
</comment>
<feature type="compositionally biased region" description="Basic and acidic residues" evidence="1">
    <location>
        <begin position="1111"/>
        <end position="1123"/>
    </location>
</feature>
<dbReference type="InParanoid" id="A0A1V8TS80"/>
<feature type="compositionally biased region" description="Basic and acidic residues" evidence="1">
    <location>
        <begin position="1171"/>
        <end position="1182"/>
    </location>
</feature>
<dbReference type="AlphaFoldDB" id="A0A1V8TS80"/>
<name>A0A1V8TS80_9PEZI</name>